<evidence type="ECO:0000313" key="5">
    <source>
        <dbReference type="EMBL" id="RRT33834.1"/>
    </source>
</evidence>
<dbReference type="AlphaFoldDB" id="A0A426X2Y9"/>
<evidence type="ECO:0000259" key="4">
    <source>
        <dbReference type="Pfam" id="PF04755"/>
    </source>
</evidence>
<dbReference type="Proteomes" id="UP000287651">
    <property type="component" value="Unassembled WGS sequence"/>
</dbReference>
<dbReference type="GO" id="GO:0009536">
    <property type="term" value="C:plastid"/>
    <property type="evidence" value="ECO:0007669"/>
    <property type="project" value="UniProtKB-SubCell"/>
</dbReference>
<evidence type="ECO:0000256" key="1">
    <source>
        <dbReference type="ARBA" id="ARBA00004474"/>
    </source>
</evidence>
<gene>
    <name evidence="5" type="ORF">B296_00058104</name>
</gene>
<dbReference type="InterPro" id="IPR006843">
    <property type="entry name" value="PAP/fibrillin_dom"/>
</dbReference>
<feature type="domain" description="Plastid lipid-associated protein/fibrillin conserved" evidence="4">
    <location>
        <begin position="75"/>
        <end position="121"/>
    </location>
</feature>
<organism evidence="5 6">
    <name type="scientific">Ensete ventricosum</name>
    <name type="common">Abyssinian banana</name>
    <name type="synonym">Musa ensete</name>
    <dbReference type="NCBI Taxonomy" id="4639"/>
    <lineage>
        <taxon>Eukaryota</taxon>
        <taxon>Viridiplantae</taxon>
        <taxon>Streptophyta</taxon>
        <taxon>Embryophyta</taxon>
        <taxon>Tracheophyta</taxon>
        <taxon>Spermatophyta</taxon>
        <taxon>Magnoliopsida</taxon>
        <taxon>Liliopsida</taxon>
        <taxon>Zingiberales</taxon>
        <taxon>Musaceae</taxon>
        <taxon>Ensete</taxon>
    </lineage>
</organism>
<protein>
    <recommendedName>
        <fullName evidence="4">Plastid lipid-associated protein/fibrillin conserved domain-containing protein</fullName>
    </recommendedName>
</protein>
<comment type="caution">
    <text evidence="5">The sequence shown here is derived from an EMBL/GenBank/DDBJ whole genome shotgun (WGS) entry which is preliminary data.</text>
</comment>
<name>A0A426X2Y9_ENSVE</name>
<dbReference type="EMBL" id="AMZH03028156">
    <property type="protein sequence ID" value="RRT33834.1"/>
    <property type="molecule type" value="Genomic_DNA"/>
</dbReference>
<proteinExistence type="predicted"/>
<reference evidence="5 6" key="1">
    <citation type="journal article" date="2014" name="Agronomy (Basel)">
        <title>A Draft Genome Sequence for Ensete ventricosum, the Drought-Tolerant Tree Against Hunger.</title>
        <authorList>
            <person name="Harrison J."/>
            <person name="Moore K.A."/>
            <person name="Paszkiewicz K."/>
            <person name="Jones T."/>
            <person name="Grant M."/>
            <person name="Ambacheew D."/>
            <person name="Muzemil S."/>
            <person name="Studholme D.J."/>
        </authorList>
    </citation>
    <scope>NUCLEOTIDE SEQUENCE [LARGE SCALE GENOMIC DNA]</scope>
</reference>
<sequence>MASLLLPPGSSLLSPCSAAAAASSSSSRHRFLFASTGNLRKSSHRRKFFLPAAAAVLDEAPVFDPSLGFPESQDVIAPWKLKLLVNALRPSSNTGSGEFEVTYLDSDTRITPGDRGELRVFVSS</sequence>
<keyword evidence="3" id="KW-0809">Transit peptide</keyword>
<dbReference type="Pfam" id="PF04755">
    <property type="entry name" value="PAP_fibrillin"/>
    <property type="match status" value="1"/>
</dbReference>
<evidence type="ECO:0000313" key="6">
    <source>
        <dbReference type="Proteomes" id="UP000287651"/>
    </source>
</evidence>
<comment type="subcellular location">
    <subcellularLocation>
        <location evidence="1">Plastid</location>
    </subcellularLocation>
</comment>
<accession>A0A426X2Y9</accession>
<keyword evidence="2" id="KW-0934">Plastid</keyword>
<evidence type="ECO:0000256" key="3">
    <source>
        <dbReference type="ARBA" id="ARBA00022946"/>
    </source>
</evidence>
<evidence type="ECO:0000256" key="2">
    <source>
        <dbReference type="ARBA" id="ARBA00022640"/>
    </source>
</evidence>